<feature type="region of interest" description="Disordered" evidence="4">
    <location>
        <begin position="226"/>
        <end position="249"/>
    </location>
</feature>
<organism evidence="6 7">
    <name type="scientific">Xiphophorus couchianus</name>
    <name type="common">Monterrey platyfish</name>
    <dbReference type="NCBI Taxonomy" id="32473"/>
    <lineage>
        <taxon>Eukaryota</taxon>
        <taxon>Metazoa</taxon>
        <taxon>Chordata</taxon>
        <taxon>Craniata</taxon>
        <taxon>Vertebrata</taxon>
        <taxon>Euteleostomi</taxon>
        <taxon>Actinopterygii</taxon>
        <taxon>Neopterygii</taxon>
        <taxon>Teleostei</taxon>
        <taxon>Neoteleostei</taxon>
        <taxon>Acanthomorphata</taxon>
        <taxon>Ovalentaria</taxon>
        <taxon>Atherinomorphae</taxon>
        <taxon>Cyprinodontiformes</taxon>
        <taxon>Poeciliidae</taxon>
        <taxon>Poeciliinae</taxon>
        <taxon>Xiphophorus</taxon>
    </lineage>
</organism>
<feature type="compositionally biased region" description="Polar residues" evidence="4">
    <location>
        <begin position="226"/>
        <end position="239"/>
    </location>
</feature>
<evidence type="ECO:0000313" key="7">
    <source>
        <dbReference type="Proteomes" id="UP000261380"/>
    </source>
</evidence>
<dbReference type="GO" id="GO:0005886">
    <property type="term" value="C:plasma membrane"/>
    <property type="evidence" value="ECO:0007669"/>
    <property type="project" value="TreeGrafter"/>
</dbReference>
<evidence type="ECO:0000256" key="2">
    <source>
        <dbReference type="ARBA" id="ARBA00022692"/>
    </source>
</evidence>
<dbReference type="Ensembl" id="ENSXCOT00000003261.1">
    <property type="protein sequence ID" value="ENSXCOP00000003224.1"/>
    <property type="gene ID" value="ENSXCOG00000002540.1"/>
</dbReference>
<dbReference type="Proteomes" id="UP000261380">
    <property type="component" value="Unplaced"/>
</dbReference>
<dbReference type="PANTHER" id="PTHR11860:SF118">
    <property type="entry name" value="CMRF35-LIKE MOLECULE 3-RELATED"/>
    <property type="match status" value="1"/>
</dbReference>
<dbReference type="GO" id="GO:0004888">
    <property type="term" value="F:transmembrane signaling receptor activity"/>
    <property type="evidence" value="ECO:0007669"/>
    <property type="project" value="TreeGrafter"/>
</dbReference>
<keyword evidence="3" id="KW-0472">Membrane</keyword>
<dbReference type="STRING" id="32473.ENSXCOP00000003224"/>
<keyword evidence="7" id="KW-1185">Reference proteome</keyword>
<dbReference type="SMART" id="SM00409">
    <property type="entry name" value="IG"/>
    <property type="match status" value="1"/>
</dbReference>
<evidence type="ECO:0000313" key="6">
    <source>
        <dbReference type="Ensembl" id="ENSXCOP00000003224.1"/>
    </source>
</evidence>
<evidence type="ECO:0000256" key="3">
    <source>
        <dbReference type="ARBA" id="ARBA00023136"/>
    </source>
</evidence>
<reference evidence="6" key="2">
    <citation type="submission" date="2025-09" db="UniProtKB">
        <authorList>
            <consortium name="Ensembl"/>
        </authorList>
    </citation>
    <scope>IDENTIFICATION</scope>
</reference>
<dbReference type="SUPFAM" id="SSF48726">
    <property type="entry name" value="Immunoglobulin"/>
    <property type="match status" value="1"/>
</dbReference>
<dbReference type="InterPro" id="IPR013783">
    <property type="entry name" value="Ig-like_fold"/>
</dbReference>
<dbReference type="AlphaFoldDB" id="A0A3B5L628"/>
<dbReference type="InterPro" id="IPR003599">
    <property type="entry name" value="Ig_sub"/>
</dbReference>
<dbReference type="Pfam" id="PF07686">
    <property type="entry name" value="V-set"/>
    <property type="match status" value="1"/>
</dbReference>
<dbReference type="InterPro" id="IPR036179">
    <property type="entry name" value="Ig-like_dom_sf"/>
</dbReference>
<proteinExistence type="predicted"/>
<dbReference type="GeneTree" id="ENSGT01110000270800"/>
<dbReference type="PANTHER" id="PTHR11860">
    <property type="entry name" value="POLYMERIC-IMMUNOGLOBULIN RECEPTOR"/>
    <property type="match status" value="1"/>
</dbReference>
<dbReference type="InterPro" id="IPR050671">
    <property type="entry name" value="CD300_family_receptors"/>
</dbReference>
<dbReference type="Gene3D" id="2.60.40.10">
    <property type="entry name" value="Immunoglobulins"/>
    <property type="match status" value="1"/>
</dbReference>
<name>A0A3B5L628_9TELE</name>
<evidence type="ECO:0000259" key="5">
    <source>
        <dbReference type="SMART" id="SM00409"/>
    </source>
</evidence>
<dbReference type="CDD" id="cd05716">
    <property type="entry name" value="IgV_pIgR_like"/>
    <property type="match status" value="1"/>
</dbReference>
<protein>
    <recommendedName>
        <fullName evidence="5">Immunoglobulin domain-containing protein</fullName>
    </recommendedName>
</protein>
<comment type="subcellular location">
    <subcellularLocation>
        <location evidence="1">Membrane</location>
    </subcellularLocation>
</comment>
<dbReference type="InterPro" id="IPR013106">
    <property type="entry name" value="Ig_V-set"/>
</dbReference>
<feature type="domain" description="Immunoglobulin" evidence="5">
    <location>
        <begin position="18"/>
        <end position="115"/>
    </location>
</feature>
<evidence type="ECO:0000256" key="4">
    <source>
        <dbReference type="SAM" id="MobiDB-lite"/>
    </source>
</evidence>
<evidence type="ECO:0000256" key="1">
    <source>
        <dbReference type="ARBA" id="ARBA00004370"/>
    </source>
</evidence>
<reference evidence="6" key="1">
    <citation type="submission" date="2025-08" db="UniProtKB">
        <authorList>
            <consortium name="Ensembl"/>
        </authorList>
    </citation>
    <scope>IDENTIFICATION</scope>
</reference>
<keyword evidence="2" id="KW-0812">Transmembrane</keyword>
<feature type="region of interest" description="Disordered" evidence="4">
    <location>
        <begin position="267"/>
        <end position="286"/>
    </location>
</feature>
<accession>A0A3B5L628</accession>
<sequence length="286" mass="32131">MIHTLTVLQLHCFFTQRLNKTQSIEEGSVTISCPYDSQSVNKLKFLCRGNRPSTCRQQAVITSRNNNKYSTNDDKRARTFTVTISDLRLDDAGKYWCGVTKDFTDIYKEVKLNIRPGTIESLLTSSISIWSGSSKAPDWKSLRRVVKTAEKLIGSPFPSIQNIADRRCLARANQILSDSTHPLHHLFIQLASGKRFRSICCRTAVPALPGWVFALCPPHLWAETGGQQTHQMHTSSATDPPQPHLPLENQDYQGTLRTCSPTLKPWRAVQADQPPLHPGSRLGLRL</sequence>